<reference evidence="1 2" key="1">
    <citation type="submission" date="2024-10" db="EMBL/GenBank/DDBJ databases">
        <title>Novel secondary metabolite-producing bacteria for plant disease control.</title>
        <authorList>
            <person name="Chevrette M."/>
        </authorList>
    </citation>
    <scope>NUCLEOTIDE SEQUENCE [LARGE SCALE GENOMIC DNA]</scope>
    <source>
        <strain evidence="1 2">J30 TE3557</strain>
    </source>
</reference>
<dbReference type="RefSeq" id="WP_404593835.1">
    <property type="nucleotide sequence ID" value="NZ_JBIYEW010000003.1"/>
</dbReference>
<accession>A0ABW8N2F9</accession>
<comment type="caution">
    <text evidence="1">The sequence shown here is derived from an EMBL/GenBank/DDBJ whole genome shotgun (WGS) entry which is preliminary data.</text>
</comment>
<proteinExistence type="predicted"/>
<sequence length="182" mass="19684">MLGDRTALADLLIRSRGKATHRQVAAVAKIGPIRLKELEAPSKSIDKLVVGCQRFLQAKEVVPGHNVHVPQDGLIVRASAVVPAAEGNQLIAYVETPQPQETHNGFKHLTERHGSWATKWNPGAELASVVLKTQFVSGETLEVLGTRKGKTLSRFIGDPDSWVTLDFERADRPGVDATATPG</sequence>
<keyword evidence="2" id="KW-1185">Reference proteome</keyword>
<evidence type="ECO:0000313" key="2">
    <source>
        <dbReference type="Proteomes" id="UP001620520"/>
    </source>
</evidence>
<name>A0ABW8N2F9_9MICC</name>
<organism evidence="1 2">
    <name type="scientific">Paenarthrobacter histidinolovorans</name>
    <dbReference type="NCBI Taxonomy" id="43664"/>
    <lineage>
        <taxon>Bacteria</taxon>
        <taxon>Bacillati</taxon>
        <taxon>Actinomycetota</taxon>
        <taxon>Actinomycetes</taxon>
        <taxon>Micrococcales</taxon>
        <taxon>Micrococcaceae</taxon>
        <taxon>Paenarthrobacter</taxon>
    </lineage>
</organism>
<dbReference type="EMBL" id="JBIYEW010000003">
    <property type="protein sequence ID" value="MFK4638214.1"/>
    <property type="molecule type" value="Genomic_DNA"/>
</dbReference>
<protein>
    <submittedName>
        <fullName evidence="1">Uncharacterized protein</fullName>
    </submittedName>
</protein>
<evidence type="ECO:0000313" key="1">
    <source>
        <dbReference type="EMBL" id="MFK4638214.1"/>
    </source>
</evidence>
<dbReference type="Proteomes" id="UP001620520">
    <property type="component" value="Unassembled WGS sequence"/>
</dbReference>
<gene>
    <name evidence="1" type="ORF">ABIA52_001103</name>
</gene>